<sequence length="147" mass="16309">MRPPRYRFPDEVRSAIRTIATRMVQDGNIARSPQELEEWVAREPEIRETLEDGGYGEEFTAEDMLPLVHVFVVQAGGPDLNAPAAPPPKPKRWLIPVAIAVIVLVFAIIFAAKAFSRPERSVSSMTEPRGGVVMAMRKIGEQRGVSD</sequence>
<comment type="caution">
    <text evidence="2">The sequence shown here is derived from an EMBL/GenBank/DDBJ whole genome shotgun (WGS) entry which is preliminary data.</text>
</comment>
<name>A0A841GTF2_9BACT</name>
<keyword evidence="1" id="KW-1133">Transmembrane helix</keyword>
<evidence type="ECO:0000313" key="2">
    <source>
        <dbReference type="EMBL" id="MBB6069839.1"/>
    </source>
</evidence>
<keyword evidence="3" id="KW-1185">Reference proteome</keyword>
<dbReference type="Proteomes" id="UP000582837">
    <property type="component" value="Unassembled WGS sequence"/>
</dbReference>
<proteinExistence type="predicted"/>
<dbReference type="EMBL" id="JACHIA010000003">
    <property type="protein sequence ID" value="MBB6069839.1"/>
    <property type="molecule type" value="Genomic_DNA"/>
</dbReference>
<dbReference type="RefSeq" id="WP_170036035.1">
    <property type="nucleotide sequence ID" value="NZ_JABDTL010000002.1"/>
</dbReference>
<gene>
    <name evidence="2" type="ORF">HNQ61_001456</name>
</gene>
<keyword evidence="1" id="KW-0472">Membrane</keyword>
<evidence type="ECO:0000313" key="3">
    <source>
        <dbReference type="Proteomes" id="UP000582837"/>
    </source>
</evidence>
<protein>
    <submittedName>
        <fullName evidence="2">Uncharacterized protein</fullName>
    </submittedName>
</protein>
<dbReference type="AlphaFoldDB" id="A0A841GTF2"/>
<reference evidence="2 3" key="1">
    <citation type="submission" date="2020-08" db="EMBL/GenBank/DDBJ databases">
        <title>Genomic Encyclopedia of Type Strains, Phase IV (KMG-IV): sequencing the most valuable type-strain genomes for metagenomic binning, comparative biology and taxonomic classification.</title>
        <authorList>
            <person name="Goeker M."/>
        </authorList>
    </citation>
    <scope>NUCLEOTIDE SEQUENCE [LARGE SCALE GENOMIC DNA]</scope>
    <source>
        <strain evidence="2 3">DSM 29007</strain>
    </source>
</reference>
<feature type="transmembrane region" description="Helical" evidence="1">
    <location>
        <begin position="93"/>
        <end position="115"/>
    </location>
</feature>
<accession>A0A841GTF2</accession>
<keyword evidence="1" id="KW-0812">Transmembrane</keyword>
<evidence type="ECO:0000256" key="1">
    <source>
        <dbReference type="SAM" id="Phobius"/>
    </source>
</evidence>
<organism evidence="2 3">
    <name type="scientific">Longimicrobium terrae</name>
    <dbReference type="NCBI Taxonomy" id="1639882"/>
    <lineage>
        <taxon>Bacteria</taxon>
        <taxon>Pseudomonadati</taxon>
        <taxon>Gemmatimonadota</taxon>
        <taxon>Longimicrobiia</taxon>
        <taxon>Longimicrobiales</taxon>
        <taxon>Longimicrobiaceae</taxon>
        <taxon>Longimicrobium</taxon>
    </lineage>
</organism>